<proteinExistence type="predicted"/>
<dbReference type="EMBL" id="BMAU01021243">
    <property type="protein sequence ID" value="GFY04189.1"/>
    <property type="molecule type" value="Genomic_DNA"/>
</dbReference>
<gene>
    <name evidence="1" type="ORF">TNCV_1199671</name>
</gene>
<dbReference type="AlphaFoldDB" id="A0A8X6V9C6"/>
<sequence length="79" mass="9014">MITPRNLRIRAHYEQLSEFERSRIIRLKEAGWANGRIACHMGRSDVAIKYASKNGWAVADFSVIMVAVDLEPQQIGRTN</sequence>
<evidence type="ECO:0008006" key="3">
    <source>
        <dbReference type="Google" id="ProtNLM"/>
    </source>
</evidence>
<reference evidence="1" key="1">
    <citation type="submission" date="2020-08" db="EMBL/GenBank/DDBJ databases">
        <title>Multicomponent nature underlies the extraordinary mechanical properties of spider dragline silk.</title>
        <authorList>
            <person name="Kono N."/>
            <person name="Nakamura H."/>
            <person name="Mori M."/>
            <person name="Yoshida Y."/>
            <person name="Ohtoshi R."/>
            <person name="Malay A.D."/>
            <person name="Moran D.A.P."/>
            <person name="Tomita M."/>
            <person name="Numata K."/>
            <person name="Arakawa K."/>
        </authorList>
    </citation>
    <scope>NUCLEOTIDE SEQUENCE</scope>
</reference>
<keyword evidence="2" id="KW-1185">Reference proteome</keyword>
<evidence type="ECO:0000313" key="2">
    <source>
        <dbReference type="Proteomes" id="UP000887159"/>
    </source>
</evidence>
<dbReference type="Proteomes" id="UP000887159">
    <property type="component" value="Unassembled WGS sequence"/>
</dbReference>
<organism evidence="1 2">
    <name type="scientific">Trichonephila clavipes</name>
    <name type="common">Golden silk orbweaver</name>
    <name type="synonym">Nephila clavipes</name>
    <dbReference type="NCBI Taxonomy" id="2585209"/>
    <lineage>
        <taxon>Eukaryota</taxon>
        <taxon>Metazoa</taxon>
        <taxon>Ecdysozoa</taxon>
        <taxon>Arthropoda</taxon>
        <taxon>Chelicerata</taxon>
        <taxon>Arachnida</taxon>
        <taxon>Araneae</taxon>
        <taxon>Araneomorphae</taxon>
        <taxon>Entelegynae</taxon>
        <taxon>Araneoidea</taxon>
        <taxon>Nephilidae</taxon>
        <taxon>Trichonephila</taxon>
    </lineage>
</organism>
<accession>A0A8X6V9C6</accession>
<comment type="caution">
    <text evidence="1">The sequence shown here is derived from an EMBL/GenBank/DDBJ whole genome shotgun (WGS) entry which is preliminary data.</text>
</comment>
<evidence type="ECO:0000313" key="1">
    <source>
        <dbReference type="EMBL" id="GFY04189.1"/>
    </source>
</evidence>
<name>A0A8X6V9C6_TRICX</name>
<protein>
    <recommendedName>
        <fullName evidence="3">Helix-turn-helix domain-containing protein</fullName>
    </recommendedName>
</protein>